<gene>
    <name evidence="1" type="ordered locus">cu0018</name>
</gene>
<dbReference type="AlphaFoldDB" id="B1VDY9"/>
<evidence type="ECO:0000313" key="1">
    <source>
        <dbReference type="EMBL" id="CAQ03978.1"/>
    </source>
</evidence>
<organism evidence="1 2">
    <name type="scientific">Corynebacterium urealyticum (strain ATCC 43042 / DSM 7109)</name>
    <dbReference type="NCBI Taxonomy" id="504474"/>
    <lineage>
        <taxon>Bacteria</taxon>
        <taxon>Bacillati</taxon>
        <taxon>Actinomycetota</taxon>
        <taxon>Actinomycetes</taxon>
        <taxon>Mycobacteriales</taxon>
        <taxon>Corynebacteriaceae</taxon>
        <taxon>Corynebacterium</taxon>
    </lineage>
</organism>
<accession>B1VDY9</accession>
<dbReference type="Proteomes" id="UP000001727">
    <property type="component" value="Chromosome"/>
</dbReference>
<dbReference type="EMBL" id="AM942444">
    <property type="protein sequence ID" value="CAQ03978.1"/>
    <property type="molecule type" value="Genomic_DNA"/>
</dbReference>
<protein>
    <recommendedName>
        <fullName evidence="3">Abortive infection protein-like C-terminal domain-containing protein</fullName>
    </recommendedName>
</protein>
<sequence length="286" mass="31749">MDLVSRNVRGAVLGMASYVAPIDAYMSWARFGFVHPEYPDPAPIRDNPNLYSSWDICSTLSRSVDWSNQEQASWGLRALSQFVRSATCDRFDDAHDFDQILDDIRVACKEDGFEFQDDPRTISQTNAIPLDELNLEGLSTTDGIYAKIKKINRALTNDKDNLEVIGFSKDLMEATAGAILKERGLSENEVRRMNATTRCSRAMAIVGITTDNGSGKIAEGLALVRKALNKLVDGASEMRREDTDEGHGMPGTRFASDGQAQLALSTALLWCHYVLDKFHEEDSVPF</sequence>
<evidence type="ECO:0008006" key="3">
    <source>
        <dbReference type="Google" id="ProtNLM"/>
    </source>
</evidence>
<dbReference type="KEGG" id="cur:cu0018"/>
<name>B1VDY9_CORU7</name>
<dbReference type="eggNOG" id="ENOG5032460">
    <property type="taxonomic scope" value="Bacteria"/>
</dbReference>
<evidence type="ECO:0000313" key="2">
    <source>
        <dbReference type="Proteomes" id="UP000001727"/>
    </source>
</evidence>
<proteinExistence type="predicted"/>
<keyword evidence="2" id="KW-1185">Reference proteome</keyword>
<dbReference type="HOGENOM" id="CLU_972240_0_0_11"/>
<reference evidence="1 2" key="1">
    <citation type="journal article" date="2008" name="J. Biotechnol.">
        <title>The lifestyle of Corynebacterium urealyticum derived from its complete genome sequence established by pyrosequencing.</title>
        <authorList>
            <person name="Tauch A."/>
            <person name="Trost E."/>
            <person name="Tilker A."/>
            <person name="Ludewig U."/>
            <person name="Schneiker S."/>
            <person name="Goesmann A."/>
            <person name="Arnold W."/>
            <person name="Bekel T."/>
            <person name="Brinkrolf K."/>
            <person name="Brune I."/>
            <person name="Goetker S."/>
            <person name="Kalinowski J."/>
            <person name="Kamp P.-B."/>
            <person name="Lobo F.P."/>
            <person name="Viehoever P."/>
            <person name="Weisshaar B."/>
            <person name="Soriano F."/>
            <person name="Droege M."/>
            <person name="Puehler A."/>
        </authorList>
    </citation>
    <scope>NUCLEOTIDE SEQUENCE [LARGE SCALE GENOMIC DNA]</scope>
    <source>
        <strain evidence="2">ATCC 43042 / DSM 7109</strain>
    </source>
</reference>